<keyword evidence="3" id="KW-1185">Reference proteome</keyword>
<protein>
    <recommendedName>
        <fullName evidence="1">JmjC domain-containing protein</fullName>
    </recommendedName>
</protein>
<evidence type="ECO:0000259" key="1">
    <source>
        <dbReference type="PROSITE" id="PS51184"/>
    </source>
</evidence>
<dbReference type="Gene3D" id="2.60.120.650">
    <property type="entry name" value="Cupin"/>
    <property type="match status" value="1"/>
</dbReference>
<dbReference type="EMBL" id="RBVV01000121">
    <property type="protein sequence ID" value="RNJ53930.1"/>
    <property type="molecule type" value="Genomic_DNA"/>
</dbReference>
<evidence type="ECO:0000313" key="2">
    <source>
        <dbReference type="EMBL" id="RNJ53930.1"/>
    </source>
</evidence>
<dbReference type="Pfam" id="PF13621">
    <property type="entry name" value="Cupin_8"/>
    <property type="match status" value="1"/>
</dbReference>
<accession>A0A3M9Y428</accession>
<name>A0A3M9Y428_9PEZI</name>
<dbReference type="PROSITE" id="PS51184">
    <property type="entry name" value="JMJC"/>
    <property type="match status" value="1"/>
</dbReference>
<proteinExistence type="predicted"/>
<dbReference type="AlphaFoldDB" id="A0A3M9Y428"/>
<dbReference type="SUPFAM" id="SSF51197">
    <property type="entry name" value="Clavaminate synthase-like"/>
    <property type="match status" value="1"/>
</dbReference>
<reference evidence="2 3" key="1">
    <citation type="submission" date="2018-10" db="EMBL/GenBank/DDBJ databases">
        <title>Genome sequence of Verticillium nonalfalfae VnAa140.</title>
        <authorList>
            <person name="Stajich J.E."/>
            <person name="Kasson M.T."/>
        </authorList>
    </citation>
    <scope>NUCLEOTIDE SEQUENCE [LARGE SCALE GENOMIC DNA]</scope>
    <source>
        <strain evidence="2 3">VnAa140</strain>
    </source>
</reference>
<comment type="caution">
    <text evidence="2">The sequence shown here is derived from an EMBL/GenBank/DDBJ whole genome shotgun (WGS) entry which is preliminary data.</text>
</comment>
<dbReference type="PANTHER" id="PTHR12461:SF105">
    <property type="entry name" value="HYPOXIA-INDUCIBLE FACTOR 1-ALPHA INHIBITOR"/>
    <property type="match status" value="1"/>
</dbReference>
<dbReference type="RefSeq" id="XP_028492088.1">
    <property type="nucleotide sequence ID" value="XM_028635417.1"/>
</dbReference>
<gene>
    <name evidence="2" type="ORF">D7B24_001174</name>
</gene>
<dbReference type="InterPro" id="IPR041667">
    <property type="entry name" value="Cupin_8"/>
</dbReference>
<feature type="domain" description="JmjC" evidence="1">
    <location>
        <begin position="187"/>
        <end position="346"/>
    </location>
</feature>
<dbReference type="PANTHER" id="PTHR12461">
    <property type="entry name" value="HYPOXIA-INDUCIBLE FACTOR 1 ALPHA INHIBITOR-RELATED"/>
    <property type="match status" value="1"/>
</dbReference>
<evidence type="ECO:0000313" key="3">
    <source>
        <dbReference type="Proteomes" id="UP000267145"/>
    </source>
</evidence>
<organism evidence="2 3">
    <name type="scientific">Verticillium nonalfalfae</name>
    <dbReference type="NCBI Taxonomy" id="1051616"/>
    <lineage>
        <taxon>Eukaryota</taxon>
        <taxon>Fungi</taxon>
        <taxon>Dikarya</taxon>
        <taxon>Ascomycota</taxon>
        <taxon>Pezizomycotina</taxon>
        <taxon>Sordariomycetes</taxon>
        <taxon>Hypocreomycetidae</taxon>
        <taxon>Glomerellales</taxon>
        <taxon>Plectosphaerellaceae</taxon>
        <taxon>Verticillium</taxon>
    </lineage>
</organism>
<dbReference type="Proteomes" id="UP000267145">
    <property type="component" value="Unassembled WGS sequence"/>
</dbReference>
<dbReference type="SMART" id="SM00558">
    <property type="entry name" value="JmjC"/>
    <property type="match status" value="1"/>
</dbReference>
<dbReference type="GeneID" id="39604863"/>
<dbReference type="STRING" id="1051616.A0A3M9Y428"/>
<sequence length="346" mass="38626">MRTLTNTCRRQLVRHTMPRACRRAAITTLQVRAVDLAPAPYDRVDIAQFREEAFGPARPLFFKADNRPLSQTFIPAASKWFEAGHGTSGASFSPYMEQFAHHLFPYELISPQLSENDGVIVDSVKQFLNWLTASSNPMDTVLAGIVHSALPPSTDSDAQFCPIEAPFLLLLKAVEYNKLQDASIKKLYIAQSQLVGLPPSLREDLPTPRIVKETGKGDIYNSSIWMGVEPTYTPLHRDPNPNLFCQLHSSKTVRLMPPKSGEALYRQVQTKLGRAGNSRIRDAGMMEGPESVMMNAAVWGEGGAEDVVEAQLEPGDALFIPLGWWHSIKSIHRDGRLNASVNWWFR</sequence>
<dbReference type="InterPro" id="IPR003347">
    <property type="entry name" value="JmjC_dom"/>
</dbReference>